<accession>A0A0G0FPJ0</accession>
<dbReference type="SUPFAM" id="SSF52266">
    <property type="entry name" value="SGNH hydrolase"/>
    <property type="match status" value="1"/>
</dbReference>
<reference evidence="1 2" key="1">
    <citation type="journal article" date="2015" name="Nature">
        <title>rRNA introns, odd ribosomes, and small enigmatic genomes across a large radiation of phyla.</title>
        <authorList>
            <person name="Brown C.T."/>
            <person name="Hug L.A."/>
            <person name="Thomas B.C."/>
            <person name="Sharon I."/>
            <person name="Castelle C.J."/>
            <person name="Singh A."/>
            <person name="Wilkins M.J."/>
            <person name="Williams K.H."/>
            <person name="Banfield J.F."/>
        </authorList>
    </citation>
    <scope>NUCLEOTIDE SEQUENCE [LARGE SCALE GENOMIC DNA]</scope>
</reference>
<organism evidence="1 2">
    <name type="scientific">Candidatus Daviesbacteria bacterium GW2011_GWA1_36_8</name>
    <dbReference type="NCBI Taxonomy" id="1618417"/>
    <lineage>
        <taxon>Bacteria</taxon>
        <taxon>Candidatus Daviesiibacteriota</taxon>
    </lineage>
</organism>
<dbReference type="Proteomes" id="UP000034448">
    <property type="component" value="Unassembled WGS sequence"/>
</dbReference>
<dbReference type="InterPro" id="IPR036514">
    <property type="entry name" value="SGNH_hydro_sf"/>
</dbReference>
<dbReference type="Gene3D" id="3.40.50.1110">
    <property type="entry name" value="SGNH hydrolase"/>
    <property type="match status" value="1"/>
</dbReference>
<sequence length="386" mass="45432">MKHKLLNLFLILLGTFSAFLLAEFSLRMIQFFGERNLFNLKPIYSTLVWQNQKNFRKFILNTNQQGWFVTPSGEYQTLIKTNSEGFYDINHKIEKPQNTYRIILLGDSFVANLQSPIEQTVGKEIEKKLNNKNLGKKIEVIPIGLGDTGSTQQLFALEEIGFKYNPDLVIQFFFTANDIKNNSLNLQKDPYRNYFLLENGSFRLTPEVNKENNFIKKQLKKSKLVERLLYLRQIYLDSDKNNTFPIDYQIYQKVLNPDYQKAWEVTQKLILETKKRSEQRNSKYLLITLSNNEQVNPDVWQEIKNKYSVLNSPDIDLENPDNLVKNFCFTESIEYLKLLPIFKNYSIKSSNPTHYKYDGHWNDKGIEIASSAITEYLFNMDYFSIK</sequence>
<dbReference type="CDD" id="cd00229">
    <property type="entry name" value="SGNH_hydrolase"/>
    <property type="match status" value="1"/>
</dbReference>
<dbReference type="AlphaFoldDB" id="A0A0G0FPJ0"/>
<comment type="caution">
    <text evidence="1">The sequence shown here is derived from an EMBL/GenBank/DDBJ whole genome shotgun (WGS) entry which is preliminary data.</text>
</comment>
<gene>
    <name evidence="1" type="ORF">US28_C0011G0001</name>
</gene>
<name>A0A0G0FPJ0_9BACT</name>
<proteinExistence type="predicted"/>
<dbReference type="EMBL" id="LBSJ01000011">
    <property type="protein sequence ID" value="KKQ15705.1"/>
    <property type="molecule type" value="Genomic_DNA"/>
</dbReference>
<evidence type="ECO:0000313" key="2">
    <source>
        <dbReference type="Proteomes" id="UP000034448"/>
    </source>
</evidence>
<evidence type="ECO:0000313" key="1">
    <source>
        <dbReference type="EMBL" id="KKQ15705.1"/>
    </source>
</evidence>
<protein>
    <submittedName>
        <fullName evidence="1">Lipolytic protein G-D-S-L family</fullName>
    </submittedName>
</protein>